<dbReference type="Pfam" id="PF09922">
    <property type="entry name" value="LiaF-like_C"/>
    <property type="match status" value="1"/>
</dbReference>
<evidence type="ECO:0000313" key="3">
    <source>
        <dbReference type="EMBL" id="MDZ5713068.1"/>
    </source>
</evidence>
<feature type="transmembrane region" description="Helical" evidence="1">
    <location>
        <begin position="63"/>
        <end position="81"/>
    </location>
</feature>
<dbReference type="Proteomes" id="UP001292084">
    <property type="component" value="Unassembled WGS sequence"/>
</dbReference>
<keyword evidence="1" id="KW-0472">Membrane</keyword>
<keyword evidence="1" id="KW-1133">Transmembrane helix</keyword>
<feature type="transmembrane region" description="Helical" evidence="1">
    <location>
        <begin position="93"/>
        <end position="109"/>
    </location>
</feature>
<dbReference type="InterPro" id="IPR024425">
    <property type="entry name" value="LiaF-like_C"/>
</dbReference>
<dbReference type="EMBL" id="JAXQNN010000004">
    <property type="protein sequence ID" value="MDZ5713068.1"/>
    <property type="molecule type" value="Genomic_DNA"/>
</dbReference>
<evidence type="ECO:0000313" key="4">
    <source>
        <dbReference type="Proteomes" id="UP001292084"/>
    </source>
</evidence>
<organism evidence="3 4">
    <name type="scientific">Jeotgalibacillus haloalkalitolerans</name>
    <dbReference type="NCBI Taxonomy" id="3104292"/>
    <lineage>
        <taxon>Bacteria</taxon>
        <taxon>Bacillati</taxon>
        <taxon>Bacillota</taxon>
        <taxon>Bacilli</taxon>
        <taxon>Bacillales</taxon>
        <taxon>Caryophanaceae</taxon>
        <taxon>Jeotgalibacillus</taxon>
    </lineage>
</organism>
<comment type="caution">
    <text evidence="3">The sequence shown here is derived from an EMBL/GenBank/DDBJ whole genome shotgun (WGS) entry which is preliminary data.</text>
</comment>
<reference evidence="3 4" key="1">
    <citation type="submission" date="2023-12" db="EMBL/GenBank/DDBJ databases">
        <title>Jeotgalibacillus haloalkaliphilus sp. nov., a novel salt-tolerant bacteria, isolated from the estuary of the Fenhe River into the Yellow River.</title>
        <authorList>
            <person name="Li Y."/>
        </authorList>
    </citation>
    <scope>NUCLEOTIDE SEQUENCE [LARGE SCALE GENOMIC DNA]</scope>
    <source>
        <strain evidence="3 4">HH7-29</strain>
    </source>
</reference>
<dbReference type="NCBIfam" id="NF040535">
    <property type="entry name" value="LiaF_C_term"/>
    <property type="match status" value="1"/>
</dbReference>
<accession>A0ABU5KPQ4</accession>
<sequence>MEGAHKKQWGCASFLLVFGLLLLMVNLGLLQLEGSAAGLILPVILLIIGIAQLIKFFTRRKGILSGLIFTVYGGLLSAAFFSKDISFGYGDIWRLWPLLLIGFAISLIAKRSSIQFSYGEPRMGGRKEVNQQDGPRERKTQIKHAMSIGNENFTSENWALENMKLNKSVGNYVFNLKKAYISEGETMLDVSVRVGNIKMTVPEELSVHIVSNVAVGENVLFNDRTDGTHARTLQFRSEDFETAPQKVKIILNVNVGSIRIDWI</sequence>
<proteinExistence type="predicted"/>
<feature type="transmembrane region" description="Helical" evidence="1">
    <location>
        <begin position="12"/>
        <end position="30"/>
    </location>
</feature>
<dbReference type="InterPro" id="IPR047793">
    <property type="entry name" value="LiaF_C"/>
</dbReference>
<protein>
    <submittedName>
        <fullName evidence="3">Cell wall-active antibiotics response protein LiaF</fullName>
    </submittedName>
</protein>
<evidence type="ECO:0000259" key="2">
    <source>
        <dbReference type="Pfam" id="PF09922"/>
    </source>
</evidence>
<evidence type="ECO:0000256" key="1">
    <source>
        <dbReference type="SAM" id="Phobius"/>
    </source>
</evidence>
<feature type="domain" description="Cell wall-active antibiotics response LiaF-like C-terminal" evidence="2">
    <location>
        <begin position="148"/>
        <end position="260"/>
    </location>
</feature>
<feature type="transmembrane region" description="Helical" evidence="1">
    <location>
        <begin position="36"/>
        <end position="56"/>
    </location>
</feature>
<dbReference type="RefSeq" id="WP_322422040.1">
    <property type="nucleotide sequence ID" value="NZ_JAXQNN010000004.1"/>
</dbReference>
<keyword evidence="1" id="KW-0812">Transmembrane</keyword>
<keyword evidence="4" id="KW-1185">Reference proteome</keyword>
<name>A0ABU5KPQ4_9BACL</name>
<gene>
    <name evidence="3" type="primary">liaF</name>
    <name evidence="3" type="ORF">UFB30_12595</name>
</gene>